<sequence>MTVQSISMLIGFMLILTILAYPLGKILANIAKPTFKIKLLSGIEYFIFKICGINSNISMNWQQYGISVLAFNILGIFFLILLQLIQGYLGLNVNDARAPSLSLAVNTAVSFVTNTNWQAYSGEIGVSYLTQMLGLTVQNFLSAATGIAVVFAIIRGFGSSKQDAKTLGNFWVDLTRVTIYILLPLSIIVSFFFISQGVIQNLSAPVTINTLEGASQTIAMGPNASQEAIKLLGTNGGGFFNANSSHPYSNPTILTNFVQMLCIFLIPAALCFCFGSMVKDTRQGWAIYATMSILFIVFASALLITEQQTNPVWEQTGFNTVSSSTQTGTNMEGKEARFGITGSALFSAVTTAASCGAINNMHDSLMPLSGGITMLLMQLGEIVFGGVGSGLYGILIFIMLTVFIAGLMIGRSPEYLGKKIEPKDMKLIAIAMLNSAFIISICTVIAVLTPQGIAGITNPGPHGFSQILYAFSSAANNNGSAFAGLSANTNFYNLMLAFAMFMGRFGVIIPMLAVAGSFAMKKRIPATDNMFPTHTPLFIGLLICIILIVGALTYVPALALGPVIEHIQLFFH</sequence>
<dbReference type="Pfam" id="PF03814">
    <property type="entry name" value="KdpA"/>
    <property type="match status" value="1"/>
</dbReference>
<dbReference type="RefSeq" id="WP_281447248.1">
    <property type="nucleotide sequence ID" value="NZ_JASBAO010000001.1"/>
</dbReference>
<feature type="transmembrane region" description="Helical" evidence="9">
    <location>
        <begin position="64"/>
        <end position="85"/>
    </location>
</feature>
<organism evidence="10 11">
    <name type="scientific">Commensalibacter oyaizuii</name>
    <dbReference type="NCBI Taxonomy" id="3043873"/>
    <lineage>
        <taxon>Bacteria</taxon>
        <taxon>Pseudomonadati</taxon>
        <taxon>Pseudomonadota</taxon>
        <taxon>Alphaproteobacteria</taxon>
        <taxon>Acetobacterales</taxon>
        <taxon>Acetobacteraceae</taxon>
    </lineage>
</organism>
<feature type="transmembrane region" description="Helical" evidence="9">
    <location>
        <begin position="390"/>
        <end position="409"/>
    </location>
</feature>
<feature type="transmembrane region" description="Helical" evidence="9">
    <location>
        <begin position="257"/>
        <end position="278"/>
    </location>
</feature>
<accession>A0ABT6PZ15</accession>
<feature type="transmembrane region" description="Helical" evidence="9">
    <location>
        <begin position="140"/>
        <end position="158"/>
    </location>
</feature>
<keyword evidence="1 9" id="KW-0813">Transport</keyword>
<comment type="subunit">
    <text evidence="9">The system is composed of three essential subunits: KdpA, KdpB and KdpC.</text>
</comment>
<comment type="caution">
    <text evidence="10">The sequence shown here is derived from an EMBL/GenBank/DDBJ whole genome shotgun (WGS) entry which is preliminary data.</text>
</comment>
<feature type="transmembrane region" description="Helical" evidence="9">
    <location>
        <begin position="537"/>
        <end position="564"/>
    </location>
</feature>
<evidence type="ECO:0000256" key="2">
    <source>
        <dbReference type="ARBA" id="ARBA00022475"/>
    </source>
</evidence>
<proteinExistence type="inferred from homology"/>
<feature type="transmembrane region" description="Helical" evidence="9">
    <location>
        <begin position="430"/>
        <end position="449"/>
    </location>
</feature>
<dbReference type="NCBIfam" id="TIGR00680">
    <property type="entry name" value="kdpA"/>
    <property type="match status" value="1"/>
</dbReference>
<dbReference type="HAMAP" id="MF_00275">
    <property type="entry name" value="KdpA"/>
    <property type="match status" value="1"/>
</dbReference>
<evidence type="ECO:0000256" key="3">
    <source>
        <dbReference type="ARBA" id="ARBA00022538"/>
    </source>
</evidence>
<keyword evidence="3 9" id="KW-0633">Potassium transport</keyword>
<gene>
    <name evidence="9 10" type="primary">kdpA</name>
    <name evidence="10" type="ORF">QJV27_01655</name>
</gene>
<dbReference type="PIRSF" id="PIRSF001294">
    <property type="entry name" value="K_ATPaseA"/>
    <property type="match status" value="1"/>
</dbReference>
<dbReference type="Proteomes" id="UP001431634">
    <property type="component" value="Unassembled WGS sequence"/>
</dbReference>
<evidence type="ECO:0000313" key="10">
    <source>
        <dbReference type="EMBL" id="MDI2090096.1"/>
    </source>
</evidence>
<keyword evidence="8 9" id="KW-0472">Membrane</keyword>
<evidence type="ECO:0000256" key="6">
    <source>
        <dbReference type="ARBA" id="ARBA00022989"/>
    </source>
</evidence>
<feature type="transmembrane region" description="Helical" evidence="9">
    <location>
        <begin position="494"/>
        <end position="516"/>
    </location>
</feature>
<keyword evidence="5 9" id="KW-0630">Potassium</keyword>
<keyword evidence="11" id="KW-1185">Reference proteome</keyword>
<reference evidence="10" key="1">
    <citation type="submission" date="2023-05" db="EMBL/GenBank/DDBJ databases">
        <title>Whole genome sequence of Commensalibacter sp.</title>
        <authorList>
            <person name="Charoenyingcharoen P."/>
            <person name="Yukphan P."/>
        </authorList>
    </citation>
    <scope>NUCLEOTIDE SEQUENCE</scope>
    <source>
        <strain evidence="10">TBRC 16381</strain>
    </source>
</reference>
<dbReference type="PANTHER" id="PTHR30607">
    <property type="entry name" value="POTASSIUM-TRANSPORTING ATPASE A CHAIN"/>
    <property type="match status" value="1"/>
</dbReference>
<evidence type="ECO:0000313" key="11">
    <source>
        <dbReference type="Proteomes" id="UP001431634"/>
    </source>
</evidence>
<evidence type="ECO:0000256" key="4">
    <source>
        <dbReference type="ARBA" id="ARBA00022692"/>
    </source>
</evidence>
<evidence type="ECO:0000256" key="1">
    <source>
        <dbReference type="ARBA" id="ARBA00022448"/>
    </source>
</evidence>
<name>A0ABT6PZ15_9PROT</name>
<evidence type="ECO:0000256" key="7">
    <source>
        <dbReference type="ARBA" id="ARBA00023065"/>
    </source>
</evidence>
<keyword evidence="7 9" id="KW-0406">Ion transport</keyword>
<keyword evidence="4 9" id="KW-0812">Transmembrane</keyword>
<evidence type="ECO:0000256" key="8">
    <source>
        <dbReference type="ARBA" id="ARBA00023136"/>
    </source>
</evidence>
<evidence type="ECO:0000256" key="5">
    <source>
        <dbReference type="ARBA" id="ARBA00022958"/>
    </source>
</evidence>
<protein>
    <recommendedName>
        <fullName evidence="9">Potassium-transporting ATPase potassium-binding subunit</fullName>
    </recommendedName>
    <alternativeName>
        <fullName evidence="9">ATP phosphohydrolase [potassium-transporting] A chain</fullName>
    </alternativeName>
    <alternativeName>
        <fullName evidence="9">Potassium-binding and translocating subunit A</fullName>
    </alternativeName>
    <alternativeName>
        <fullName evidence="9">Potassium-translocating ATPase A chain</fullName>
    </alternativeName>
</protein>
<keyword evidence="2 9" id="KW-1003">Cell membrane</keyword>
<comment type="function">
    <text evidence="9">Part of the high-affinity ATP-driven potassium transport (or Kdp) system, which catalyzes the hydrolysis of ATP coupled with the electrogenic transport of potassium into the cytoplasm. This subunit binds the extracellular potassium ions and delivers the ions to the membrane domain of KdpB through an intramembrane tunnel.</text>
</comment>
<dbReference type="InterPro" id="IPR004623">
    <property type="entry name" value="KdpA"/>
</dbReference>
<feature type="transmembrane region" description="Helical" evidence="9">
    <location>
        <begin position="179"/>
        <end position="199"/>
    </location>
</feature>
<dbReference type="PANTHER" id="PTHR30607:SF2">
    <property type="entry name" value="POTASSIUM-TRANSPORTING ATPASE POTASSIUM-BINDING SUBUNIT"/>
    <property type="match status" value="1"/>
</dbReference>
<comment type="similarity">
    <text evidence="9">Belongs to the KdpA family.</text>
</comment>
<feature type="transmembrane region" description="Helical" evidence="9">
    <location>
        <begin position="285"/>
        <end position="304"/>
    </location>
</feature>
<keyword evidence="6 9" id="KW-1133">Transmembrane helix</keyword>
<feature type="transmembrane region" description="Helical" evidence="9">
    <location>
        <begin position="6"/>
        <end position="28"/>
    </location>
</feature>
<dbReference type="EMBL" id="JASBAO010000001">
    <property type="protein sequence ID" value="MDI2090096.1"/>
    <property type="molecule type" value="Genomic_DNA"/>
</dbReference>
<evidence type="ECO:0000256" key="9">
    <source>
        <dbReference type="HAMAP-Rule" id="MF_00275"/>
    </source>
</evidence>
<comment type="subcellular location">
    <subcellularLocation>
        <location evidence="9">Cell membrane</location>
        <topology evidence="9">Multi-pass membrane protein</topology>
    </subcellularLocation>
</comment>